<evidence type="ECO:0000256" key="2">
    <source>
        <dbReference type="ARBA" id="ARBA00022723"/>
    </source>
</evidence>
<gene>
    <name evidence="4" type="ORF">HDF12_000071</name>
</gene>
<evidence type="ECO:0000313" key="4">
    <source>
        <dbReference type="EMBL" id="NYF49706.1"/>
    </source>
</evidence>
<dbReference type="InterPro" id="IPR034660">
    <property type="entry name" value="DinB/YfiT-like"/>
</dbReference>
<feature type="binding site" evidence="3">
    <location>
        <position position="135"/>
    </location>
    <ligand>
        <name>a divalent metal cation</name>
        <dbReference type="ChEBI" id="CHEBI:60240"/>
    </ligand>
</feature>
<protein>
    <submittedName>
        <fullName evidence="4">Putative damage-inducible protein DinB</fullName>
    </submittedName>
</protein>
<keyword evidence="2 3" id="KW-0479">Metal-binding</keyword>
<evidence type="ECO:0000256" key="1">
    <source>
        <dbReference type="ARBA" id="ARBA00008635"/>
    </source>
</evidence>
<organism evidence="4 5">
    <name type="scientific">Tunturiibacter lichenicola</name>
    <dbReference type="NCBI Taxonomy" id="2051959"/>
    <lineage>
        <taxon>Bacteria</taxon>
        <taxon>Pseudomonadati</taxon>
        <taxon>Acidobacteriota</taxon>
        <taxon>Terriglobia</taxon>
        <taxon>Terriglobales</taxon>
        <taxon>Acidobacteriaceae</taxon>
        <taxon>Tunturiibacter</taxon>
    </lineage>
</organism>
<feature type="binding site" evidence="3">
    <location>
        <position position="51"/>
    </location>
    <ligand>
        <name>a divalent metal cation</name>
        <dbReference type="ChEBI" id="CHEBI:60240"/>
    </ligand>
</feature>
<comment type="similarity">
    <text evidence="1">Belongs to the DinB family.</text>
</comment>
<dbReference type="SUPFAM" id="SSF109854">
    <property type="entry name" value="DinB/YfiT-like putative metalloenzymes"/>
    <property type="match status" value="1"/>
</dbReference>
<accession>A0A7Y9T172</accession>
<dbReference type="Proteomes" id="UP000534186">
    <property type="component" value="Unassembled WGS sequence"/>
</dbReference>
<proteinExistence type="inferred from homology"/>
<feature type="binding site" evidence="3">
    <location>
        <position position="131"/>
    </location>
    <ligand>
        <name>a divalent metal cation</name>
        <dbReference type="ChEBI" id="CHEBI:60240"/>
    </ligand>
</feature>
<dbReference type="Pfam" id="PF05163">
    <property type="entry name" value="DinB"/>
    <property type="match status" value="1"/>
</dbReference>
<reference evidence="4 5" key="1">
    <citation type="submission" date="2020-07" db="EMBL/GenBank/DDBJ databases">
        <title>Genomic Encyclopedia of Type Strains, Phase IV (KMG-V): Genome sequencing to study the core and pangenomes of soil and plant-associated prokaryotes.</title>
        <authorList>
            <person name="Whitman W."/>
        </authorList>
    </citation>
    <scope>NUCLEOTIDE SEQUENCE [LARGE SCALE GENOMIC DNA]</scope>
    <source>
        <strain evidence="4 5">M8UP30</strain>
    </source>
</reference>
<comment type="caution">
    <text evidence="4">The sequence shown here is derived from an EMBL/GenBank/DDBJ whole genome shotgun (WGS) entry which is preliminary data.</text>
</comment>
<dbReference type="PANTHER" id="PTHR37302">
    <property type="entry name" value="SLR1116 PROTEIN"/>
    <property type="match status" value="1"/>
</dbReference>
<dbReference type="AlphaFoldDB" id="A0A7Y9T172"/>
<dbReference type="InterPro" id="IPR007837">
    <property type="entry name" value="DinB"/>
</dbReference>
<dbReference type="GO" id="GO:0046872">
    <property type="term" value="F:metal ion binding"/>
    <property type="evidence" value="ECO:0007669"/>
    <property type="project" value="UniProtKB-KW"/>
</dbReference>
<evidence type="ECO:0000313" key="5">
    <source>
        <dbReference type="Proteomes" id="UP000534186"/>
    </source>
</evidence>
<sequence>MTEPALTAHELIAWVEKTSTGWRNLLAAHPELLAVPCDVNNVQSVAQLLQHIVAVELRFAERLSDLTATDYTSISYDSVEKIYATHDHAFALVHKLLASEMDWDQPIEFSTRVMGPARSTPKTILFHLLLHSIRHYAQLATLARQQGIKPAWGMDYLLMNLEAV</sequence>
<dbReference type="EMBL" id="JACCCV010000001">
    <property type="protein sequence ID" value="NYF49706.1"/>
    <property type="molecule type" value="Genomic_DNA"/>
</dbReference>
<dbReference type="PANTHER" id="PTHR37302:SF3">
    <property type="entry name" value="DAMAGE-INDUCIBLE PROTEIN DINB"/>
    <property type="match status" value="1"/>
</dbReference>
<dbReference type="Gene3D" id="1.20.120.450">
    <property type="entry name" value="dinb family like domain"/>
    <property type="match status" value="1"/>
</dbReference>
<evidence type="ECO:0000256" key="3">
    <source>
        <dbReference type="PIRSR" id="PIRSR607837-1"/>
    </source>
</evidence>
<name>A0A7Y9T172_9BACT</name>